<evidence type="ECO:0000256" key="1">
    <source>
        <dbReference type="ARBA" id="ARBA00005801"/>
    </source>
</evidence>
<dbReference type="GO" id="GO:0005886">
    <property type="term" value="C:plasma membrane"/>
    <property type="evidence" value="ECO:0007669"/>
    <property type="project" value="TreeGrafter"/>
</dbReference>
<feature type="transmembrane region" description="Helical" evidence="3">
    <location>
        <begin position="94"/>
        <end position="118"/>
    </location>
</feature>
<gene>
    <name evidence="5" type="ORF">C7G83_19815</name>
</gene>
<dbReference type="EMBL" id="PYEP01000014">
    <property type="protein sequence ID" value="PSN05904.1"/>
    <property type="molecule type" value="Genomic_DNA"/>
</dbReference>
<dbReference type="AlphaFoldDB" id="A0A2P8VEC6"/>
<dbReference type="GO" id="GO:0004190">
    <property type="term" value="F:aspartic-type endopeptidase activity"/>
    <property type="evidence" value="ECO:0007669"/>
    <property type="project" value="InterPro"/>
</dbReference>
<dbReference type="InterPro" id="IPR014032">
    <property type="entry name" value="Peptidase_A24A_bac"/>
</dbReference>
<dbReference type="Proteomes" id="UP000240212">
    <property type="component" value="Unassembled WGS sequence"/>
</dbReference>
<evidence type="ECO:0000256" key="3">
    <source>
        <dbReference type="SAM" id="Phobius"/>
    </source>
</evidence>
<dbReference type="InterPro" id="IPR050882">
    <property type="entry name" value="Prepilin_peptidase/N-MTase"/>
</dbReference>
<dbReference type="PANTHER" id="PTHR30487:SF0">
    <property type="entry name" value="PREPILIN LEADER PEPTIDASE_N-METHYLTRANSFERASE-RELATED"/>
    <property type="match status" value="1"/>
</dbReference>
<comment type="similarity">
    <text evidence="1 2">Belongs to the peptidase A24 family.</text>
</comment>
<proteinExistence type="inferred from homology"/>
<feature type="domain" description="Prepilin type IV endopeptidase peptidase" evidence="4">
    <location>
        <begin position="8"/>
        <end position="113"/>
    </location>
</feature>
<keyword evidence="3" id="KW-0812">Transmembrane</keyword>
<accession>A0A2P8VEC6</accession>
<dbReference type="InterPro" id="IPR000045">
    <property type="entry name" value="Prepilin_IV_endopep_pep"/>
</dbReference>
<dbReference type="Pfam" id="PF01478">
    <property type="entry name" value="Peptidase_A24"/>
    <property type="match status" value="1"/>
</dbReference>
<keyword evidence="6" id="KW-1185">Reference proteome</keyword>
<keyword evidence="3" id="KW-1133">Transmembrane helix</keyword>
<dbReference type="PANTHER" id="PTHR30487">
    <property type="entry name" value="TYPE 4 PREPILIN-LIKE PROTEINS LEADER PEPTIDE-PROCESSING ENZYME"/>
    <property type="match status" value="1"/>
</dbReference>
<dbReference type="STRING" id="1388748.GCA_000463155_00284"/>
<dbReference type="GO" id="GO:0006465">
    <property type="term" value="P:signal peptide processing"/>
    <property type="evidence" value="ECO:0007669"/>
    <property type="project" value="TreeGrafter"/>
</dbReference>
<evidence type="ECO:0000313" key="5">
    <source>
        <dbReference type="EMBL" id="PSN05904.1"/>
    </source>
</evidence>
<evidence type="ECO:0000313" key="6">
    <source>
        <dbReference type="Proteomes" id="UP000240212"/>
    </source>
</evidence>
<name>A0A2P8VEC6_9ENTR</name>
<sequence>MDAIFVVIYLTLLFVLARCDWQSGLLPDRFTCPLLWSGLLYHLVCMPEFLCSALWGAIAGYLFLLLVYWLYRFICKDEGMGYGDIKFLSALGAWHGWQMLTGLLFIASLGGCIAYLLAPMLGRRGIKIKVPLPFGSFMAVAALISVGCSYYPPIRAVLMPLL</sequence>
<organism evidence="5 6">
    <name type="scientific">Siccibacter turicensis</name>
    <dbReference type="NCBI Taxonomy" id="357233"/>
    <lineage>
        <taxon>Bacteria</taxon>
        <taxon>Pseudomonadati</taxon>
        <taxon>Pseudomonadota</taxon>
        <taxon>Gammaproteobacteria</taxon>
        <taxon>Enterobacterales</taxon>
        <taxon>Enterobacteriaceae</taxon>
        <taxon>Siccibacter</taxon>
    </lineage>
</organism>
<keyword evidence="3" id="KW-0472">Membrane</keyword>
<protein>
    <submittedName>
        <fullName evidence="5">Prepilin peptidase</fullName>
    </submittedName>
</protein>
<feature type="transmembrane region" description="Helical" evidence="3">
    <location>
        <begin position="130"/>
        <end position="152"/>
    </location>
</feature>
<reference evidence="5 6" key="1">
    <citation type="submission" date="2018-03" db="EMBL/GenBank/DDBJ databases">
        <title>Draft genome sequence of the first documented clinical Siccibacter turicensis isolate in Austria.</title>
        <authorList>
            <person name="Lepuschitz S."/>
            <person name="Pekard-Amenitsch S."/>
            <person name="Haunold R."/>
            <person name="Schill S."/>
            <person name="Mach R."/>
            <person name="Allerberger F."/>
            <person name="Ruppitsch W."/>
            <person name="Forsythe S.J."/>
        </authorList>
    </citation>
    <scope>NUCLEOTIDE SEQUENCE [LARGE SCALE GENOMIC DNA]</scope>
    <source>
        <strain evidence="5 6">6100069499-17</strain>
    </source>
</reference>
<evidence type="ECO:0000259" key="4">
    <source>
        <dbReference type="Pfam" id="PF01478"/>
    </source>
</evidence>
<dbReference type="Gene3D" id="1.20.120.1220">
    <property type="match status" value="1"/>
</dbReference>
<evidence type="ECO:0000256" key="2">
    <source>
        <dbReference type="RuleBase" id="RU003793"/>
    </source>
</evidence>
<dbReference type="PRINTS" id="PR00864">
    <property type="entry name" value="PREPILNPTASE"/>
</dbReference>
<comment type="caution">
    <text evidence="5">The sequence shown here is derived from an EMBL/GenBank/DDBJ whole genome shotgun (WGS) entry which is preliminary data.</text>
</comment>
<dbReference type="OrthoDB" id="9789291at2"/>
<feature type="transmembrane region" description="Helical" evidence="3">
    <location>
        <begin position="53"/>
        <end position="74"/>
    </location>
</feature>